<dbReference type="Proteomes" id="UP001183176">
    <property type="component" value="Unassembled WGS sequence"/>
</dbReference>
<protein>
    <recommendedName>
        <fullName evidence="3">DUF2399 domain-containing protein</fullName>
    </recommendedName>
</protein>
<name>A0ABU2JGB3_9ACTN</name>
<keyword evidence="2" id="KW-1185">Reference proteome</keyword>
<dbReference type="RefSeq" id="WP_311425120.1">
    <property type="nucleotide sequence ID" value="NZ_JAVREH010000062.1"/>
</dbReference>
<sequence length="260" mass="29012">MAALTEEHPATLRGTYYRVVSAGAVEKTEAGYRLVGRQVLKLRRSGVLPYSWITDGTRWIVKPTTWSDLDMMLADSAASYRRMLWRSQAVEVHLFTEKDAISGVIDGVTSRWDVPLGVLRGYSSESFCWSVAETLALTEKPVHIYQLGDHDPSGIDAWRDFCDKVARFAPTADVTFSRIAVLPEQIEAWNLPTRPTKRTDTRAAGFTGGSVEVDAIPPSQLRRLVEDAIVQHIDPHQLGITRMVEDAERSLLQAMIGDRA</sequence>
<evidence type="ECO:0008006" key="3">
    <source>
        <dbReference type="Google" id="ProtNLM"/>
    </source>
</evidence>
<gene>
    <name evidence="1" type="ORF">RM423_21620</name>
</gene>
<proteinExistence type="predicted"/>
<reference evidence="2" key="1">
    <citation type="submission" date="2023-07" db="EMBL/GenBank/DDBJ databases">
        <title>30 novel species of actinomycetes from the DSMZ collection.</title>
        <authorList>
            <person name="Nouioui I."/>
        </authorList>
    </citation>
    <scope>NUCLEOTIDE SEQUENCE [LARGE SCALE GENOMIC DNA]</scope>
    <source>
        <strain evidence="2">DSM 44399</strain>
    </source>
</reference>
<dbReference type="EMBL" id="JAVREH010000062">
    <property type="protein sequence ID" value="MDT0263977.1"/>
    <property type="molecule type" value="Genomic_DNA"/>
</dbReference>
<accession>A0ABU2JGB3</accession>
<evidence type="ECO:0000313" key="1">
    <source>
        <dbReference type="EMBL" id="MDT0263977.1"/>
    </source>
</evidence>
<comment type="caution">
    <text evidence="1">The sequence shown here is derived from an EMBL/GenBank/DDBJ whole genome shotgun (WGS) entry which is preliminary data.</text>
</comment>
<organism evidence="1 2">
    <name type="scientific">Jatrophihabitans lederbergiae</name>
    <dbReference type="NCBI Taxonomy" id="3075547"/>
    <lineage>
        <taxon>Bacteria</taxon>
        <taxon>Bacillati</taxon>
        <taxon>Actinomycetota</taxon>
        <taxon>Actinomycetes</taxon>
        <taxon>Jatrophihabitantales</taxon>
        <taxon>Jatrophihabitantaceae</taxon>
        <taxon>Jatrophihabitans</taxon>
    </lineage>
</organism>
<evidence type="ECO:0000313" key="2">
    <source>
        <dbReference type="Proteomes" id="UP001183176"/>
    </source>
</evidence>